<dbReference type="RefSeq" id="WP_188410382.1">
    <property type="nucleotide sequence ID" value="NZ_BMCP01000003.1"/>
</dbReference>
<dbReference type="GO" id="GO:0016757">
    <property type="term" value="F:glycosyltransferase activity"/>
    <property type="evidence" value="ECO:0007669"/>
    <property type="project" value="UniProtKB-KW"/>
</dbReference>
<gene>
    <name evidence="5" type="ORF">GCM10007276_27520</name>
</gene>
<accession>A0A8J2YJX0</accession>
<dbReference type="Gene3D" id="3.40.50.2000">
    <property type="entry name" value="Glycogen Phosphorylase B"/>
    <property type="match status" value="2"/>
</dbReference>
<evidence type="ECO:0000313" key="6">
    <source>
        <dbReference type="Proteomes" id="UP000602745"/>
    </source>
</evidence>
<evidence type="ECO:0000313" key="5">
    <source>
        <dbReference type="EMBL" id="GGE48853.1"/>
    </source>
</evidence>
<protein>
    <submittedName>
        <fullName evidence="5">Glycosyl transferase</fullName>
    </submittedName>
</protein>
<feature type="domain" description="Glycosyl transferase family 1" evidence="3">
    <location>
        <begin position="192"/>
        <end position="339"/>
    </location>
</feature>
<evidence type="ECO:0000259" key="4">
    <source>
        <dbReference type="Pfam" id="PF13439"/>
    </source>
</evidence>
<reference evidence="5" key="1">
    <citation type="journal article" date="2014" name="Int. J. Syst. Evol. Microbiol.">
        <title>Complete genome sequence of Corynebacterium casei LMG S-19264T (=DSM 44701T), isolated from a smear-ripened cheese.</title>
        <authorList>
            <consortium name="US DOE Joint Genome Institute (JGI-PGF)"/>
            <person name="Walter F."/>
            <person name="Albersmeier A."/>
            <person name="Kalinowski J."/>
            <person name="Ruckert C."/>
        </authorList>
    </citation>
    <scope>NUCLEOTIDE SEQUENCE</scope>
    <source>
        <strain evidence="5">CCM 7684</strain>
    </source>
</reference>
<feature type="domain" description="Glycosyltransferase subfamily 4-like N-terminal" evidence="4">
    <location>
        <begin position="14"/>
        <end position="173"/>
    </location>
</feature>
<dbReference type="Pfam" id="PF00534">
    <property type="entry name" value="Glycos_transf_1"/>
    <property type="match status" value="1"/>
</dbReference>
<comment type="caution">
    <text evidence="5">The sequence shown here is derived from an EMBL/GenBank/DDBJ whole genome shotgun (WGS) entry which is preliminary data.</text>
</comment>
<dbReference type="InterPro" id="IPR028098">
    <property type="entry name" value="Glyco_trans_4-like_N"/>
</dbReference>
<dbReference type="CDD" id="cd03811">
    <property type="entry name" value="GT4_GT28_WabH-like"/>
    <property type="match status" value="1"/>
</dbReference>
<keyword evidence="1" id="KW-0328">Glycosyltransferase</keyword>
<organism evidence="5 6">
    <name type="scientific">Agaricicola taiwanensis</name>
    <dbReference type="NCBI Taxonomy" id="591372"/>
    <lineage>
        <taxon>Bacteria</taxon>
        <taxon>Pseudomonadati</taxon>
        <taxon>Pseudomonadota</taxon>
        <taxon>Alphaproteobacteria</taxon>
        <taxon>Rhodobacterales</taxon>
        <taxon>Paracoccaceae</taxon>
        <taxon>Agaricicola</taxon>
    </lineage>
</organism>
<evidence type="ECO:0000256" key="1">
    <source>
        <dbReference type="ARBA" id="ARBA00022676"/>
    </source>
</evidence>
<dbReference type="PANTHER" id="PTHR12526:SF510">
    <property type="entry name" value="D-INOSITOL 3-PHOSPHATE GLYCOSYLTRANSFERASE"/>
    <property type="match status" value="1"/>
</dbReference>
<dbReference type="Proteomes" id="UP000602745">
    <property type="component" value="Unassembled WGS sequence"/>
</dbReference>
<keyword evidence="2 5" id="KW-0808">Transferase</keyword>
<dbReference type="InterPro" id="IPR001296">
    <property type="entry name" value="Glyco_trans_1"/>
</dbReference>
<sequence>MALISFFLQDLRGGGAERSVVRLANGIAARGISTEIILIRAQGDFLSEVSPQVKIVDLKARRTAESAWHLARHIDRNRPDAVFAHMTHTNVAAVLARSLARHKTRLIVVEHNRFDVALSRKRGLVRLAYKAVPLAYRRADYVAGVAERMCDRIQQVTGLPRERIKTLHNPVVTADLFAKAEEPPAHPWFDGTGDPVILSVGRLTRQKNFPLLIEAFSDLAALRPSRLVILGEGEERAALEALVARLDVGDRVSLPGFLPNPFALMKRASVFALSSDWEGLPTVLIEALACGVPVVATDCESGPDEILDGGRYGRLVPTGDRNALAAALNETISQPPDPAAGIARAMDFNADTAIDRYIALALD</sequence>
<proteinExistence type="predicted"/>
<reference evidence="5" key="2">
    <citation type="submission" date="2020-09" db="EMBL/GenBank/DDBJ databases">
        <authorList>
            <person name="Sun Q."/>
            <person name="Sedlacek I."/>
        </authorList>
    </citation>
    <scope>NUCLEOTIDE SEQUENCE</scope>
    <source>
        <strain evidence="5">CCM 7684</strain>
    </source>
</reference>
<dbReference type="SUPFAM" id="SSF53756">
    <property type="entry name" value="UDP-Glycosyltransferase/glycogen phosphorylase"/>
    <property type="match status" value="1"/>
</dbReference>
<dbReference type="Pfam" id="PF13439">
    <property type="entry name" value="Glyco_transf_4"/>
    <property type="match status" value="1"/>
</dbReference>
<evidence type="ECO:0000259" key="3">
    <source>
        <dbReference type="Pfam" id="PF00534"/>
    </source>
</evidence>
<evidence type="ECO:0000256" key="2">
    <source>
        <dbReference type="ARBA" id="ARBA00022679"/>
    </source>
</evidence>
<dbReference type="EMBL" id="BMCP01000003">
    <property type="protein sequence ID" value="GGE48853.1"/>
    <property type="molecule type" value="Genomic_DNA"/>
</dbReference>
<dbReference type="AlphaFoldDB" id="A0A8J2YJX0"/>
<keyword evidence="6" id="KW-1185">Reference proteome</keyword>
<dbReference type="PANTHER" id="PTHR12526">
    <property type="entry name" value="GLYCOSYLTRANSFERASE"/>
    <property type="match status" value="1"/>
</dbReference>
<name>A0A8J2YJX0_9RHOB</name>